<dbReference type="AlphaFoldDB" id="A0A9P0CW47"/>
<dbReference type="InterPro" id="IPR035595">
    <property type="entry name" value="UDP_glycos_trans_CS"/>
</dbReference>
<keyword evidence="3 4" id="KW-0808">Transferase</keyword>
<comment type="subcellular location">
    <subcellularLocation>
        <location evidence="5">Membrane</location>
        <topology evidence="5">Single-pass membrane protein</topology>
    </subcellularLocation>
</comment>
<evidence type="ECO:0000256" key="5">
    <source>
        <dbReference type="RuleBase" id="RU362059"/>
    </source>
</evidence>
<dbReference type="PANTHER" id="PTHR48043:SF159">
    <property type="entry name" value="EG:EG0003.4 PROTEIN-RELATED"/>
    <property type="match status" value="1"/>
</dbReference>
<comment type="similarity">
    <text evidence="1 4">Belongs to the UDP-glycosyltransferase family.</text>
</comment>
<dbReference type="PANTHER" id="PTHR48043">
    <property type="entry name" value="EG:EG0003.4 PROTEIN-RELATED"/>
    <property type="match status" value="1"/>
</dbReference>
<evidence type="ECO:0000256" key="2">
    <source>
        <dbReference type="ARBA" id="ARBA00022676"/>
    </source>
</evidence>
<dbReference type="CDD" id="cd03784">
    <property type="entry name" value="GT1_Gtf-like"/>
    <property type="match status" value="1"/>
</dbReference>
<keyword evidence="5" id="KW-1133">Transmembrane helix</keyword>
<dbReference type="PROSITE" id="PS00375">
    <property type="entry name" value="UDPGT"/>
    <property type="match status" value="1"/>
</dbReference>
<dbReference type="EMBL" id="OV651834">
    <property type="protein sequence ID" value="CAH1107603.1"/>
    <property type="molecule type" value="Genomic_DNA"/>
</dbReference>
<dbReference type="EC" id="2.4.1.17" evidence="5"/>
<dbReference type="InterPro" id="IPR050271">
    <property type="entry name" value="UDP-glycosyltransferase"/>
</dbReference>
<keyword evidence="5" id="KW-0732">Signal</keyword>
<keyword evidence="2 4" id="KW-0328">Glycosyltransferase</keyword>
<evidence type="ECO:0000256" key="1">
    <source>
        <dbReference type="ARBA" id="ARBA00009995"/>
    </source>
</evidence>
<comment type="catalytic activity">
    <reaction evidence="5">
        <text>glucuronate acceptor + UDP-alpha-D-glucuronate = acceptor beta-D-glucuronoside + UDP + H(+)</text>
        <dbReference type="Rhea" id="RHEA:21032"/>
        <dbReference type="ChEBI" id="CHEBI:15378"/>
        <dbReference type="ChEBI" id="CHEBI:58052"/>
        <dbReference type="ChEBI" id="CHEBI:58223"/>
        <dbReference type="ChEBI" id="CHEBI:132367"/>
        <dbReference type="ChEBI" id="CHEBI:132368"/>
        <dbReference type="EC" id="2.4.1.17"/>
    </reaction>
</comment>
<accession>A0A9P0CW47</accession>
<evidence type="ECO:0000256" key="4">
    <source>
        <dbReference type="RuleBase" id="RU003718"/>
    </source>
</evidence>
<dbReference type="Proteomes" id="UP001153636">
    <property type="component" value="Chromosome 22"/>
</dbReference>
<keyword evidence="5" id="KW-0812">Transmembrane</keyword>
<organism evidence="6 7">
    <name type="scientific">Psylliodes chrysocephalus</name>
    <dbReference type="NCBI Taxonomy" id="3402493"/>
    <lineage>
        <taxon>Eukaryota</taxon>
        <taxon>Metazoa</taxon>
        <taxon>Ecdysozoa</taxon>
        <taxon>Arthropoda</taxon>
        <taxon>Hexapoda</taxon>
        <taxon>Insecta</taxon>
        <taxon>Pterygota</taxon>
        <taxon>Neoptera</taxon>
        <taxon>Endopterygota</taxon>
        <taxon>Coleoptera</taxon>
        <taxon>Polyphaga</taxon>
        <taxon>Cucujiformia</taxon>
        <taxon>Chrysomeloidea</taxon>
        <taxon>Chrysomelidae</taxon>
        <taxon>Galerucinae</taxon>
        <taxon>Alticini</taxon>
        <taxon>Psylliodes</taxon>
    </lineage>
</organism>
<dbReference type="Gene3D" id="3.40.50.2000">
    <property type="entry name" value="Glycogen Phosphorylase B"/>
    <property type="match status" value="1"/>
</dbReference>
<feature type="chain" id="PRO_5040541628" description="UDP-glucuronosyltransferase" evidence="5">
    <location>
        <begin position="20"/>
        <end position="514"/>
    </location>
</feature>
<evidence type="ECO:0000313" key="6">
    <source>
        <dbReference type="EMBL" id="CAH1107603.1"/>
    </source>
</evidence>
<evidence type="ECO:0000313" key="7">
    <source>
        <dbReference type="Proteomes" id="UP001153636"/>
    </source>
</evidence>
<name>A0A9P0CW47_9CUCU</name>
<keyword evidence="7" id="KW-1185">Reference proteome</keyword>
<dbReference type="GO" id="GO:0015020">
    <property type="term" value="F:glucuronosyltransferase activity"/>
    <property type="evidence" value="ECO:0007669"/>
    <property type="project" value="UniProtKB-EC"/>
</dbReference>
<protein>
    <recommendedName>
        <fullName evidence="5">UDP-glucuronosyltransferase</fullName>
        <ecNumber evidence="5">2.4.1.17</ecNumber>
    </recommendedName>
</protein>
<gene>
    <name evidence="6" type="ORF">PSYICH_LOCUS8279</name>
</gene>
<dbReference type="SUPFAM" id="SSF53756">
    <property type="entry name" value="UDP-Glycosyltransferase/glycogen phosphorylase"/>
    <property type="match status" value="1"/>
</dbReference>
<dbReference type="Pfam" id="PF00201">
    <property type="entry name" value="UDPGT"/>
    <property type="match status" value="1"/>
</dbReference>
<proteinExistence type="inferred from homology"/>
<keyword evidence="5" id="KW-0472">Membrane</keyword>
<dbReference type="FunFam" id="3.40.50.2000:FF:000050">
    <property type="entry name" value="UDP-glucuronosyltransferase"/>
    <property type="match status" value="1"/>
</dbReference>
<evidence type="ECO:0000256" key="3">
    <source>
        <dbReference type="ARBA" id="ARBA00022679"/>
    </source>
</evidence>
<feature type="signal peptide" evidence="5">
    <location>
        <begin position="1"/>
        <end position="19"/>
    </location>
</feature>
<dbReference type="InterPro" id="IPR002213">
    <property type="entry name" value="UDP_glucos_trans"/>
</dbReference>
<sequence>MNLVINLSVLLLFLNFASGARILCVFQMPAVSHQRVFQPIWRELSLRGHQVIVVTPRPLKDPSLKNLKEIDVSNNNEIIKKHGFQFFMNKINGIHTKIPKIFAMHYEFAEVILKNEEFIKIYNNSNEKFDLVIAQTYISPVLYSLAAKFQVPLIGISSMGGYIGTHFGIGNPHFPSMYSEMFLPYHGQLTFYERLKSTLYYLFVRFYRTAVILPQSDELARKYLGNDLPYIEDIEKNMSLLFLTTNPFLYVPRPTIPTIISLESIHVKPVESLPNDLQTLLDSSKEGVVYFSLGSNVQSMNIPDRVRETLISTFAELPYKVLWKFESDNLPNKPKNVIIKKWLPQNDVLAHPNIKVFLTQCGHQSTEEAVSRGIPLVALPFIADQEMVAKRLVELEVAIGLDFVTFTKEDLKTAIMEASTNPKYRKNMEHLREMWIDQPMNSLDRAMWWIEYVIRHKGTRHLRTPYSDISWIEYLLLDVVLVITLVSLTAIYFLILITKCICNLMFFRRKYKTI</sequence>
<feature type="transmembrane region" description="Helical" evidence="5">
    <location>
        <begin position="474"/>
        <end position="507"/>
    </location>
</feature>
<reference evidence="6" key="1">
    <citation type="submission" date="2022-01" db="EMBL/GenBank/DDBJ databases">
        <authorList>
            <person name="King R."/>
        </authorList>
    </citation>
    <scope>NUCLEOTIDE SEQUENCE</scope>
</reference>
<dbReference type="OrthoDB" id="5835829at2759"/>
<dbReference type="GO" id="GO:0016020">
    <property type="term" value="C:membrane"/>
    <property type="evidence" value="ECO:0007669"/>
    <property type="project" value="UniProtKB-SubCell"/>
</dbReference>